<reference evidence="2 3" key="1">
    <citation type="submission" date="2018-06" db="EMBL/GenBank/DDBJ databases">
        <authorList>
            <consortium name="Pathogen Informatics"/>
            <person name="Doyle S."/>
        </authorList>
    </citation>
    <scope>NUCLEOTIDE SEQUENCE [LARGE SCALE GENOMIC DNA]</scope>
    <source>
        <strain evidence="2 3">NCTC10660</strain>
    </source>
</reference>
<evidence type="ECO:0000313" key="2">
    <source>
        <dbReference type="EMBL" id="STZ67441.1"/>
    </source>
</evidence>
<dbReference type="GeneID" id="93351921"/>
<evidence type="ECO:0000313" key="3">
    <source>
        <dbReference type="Proteomes" id="UP000254927"/>
    </source>
</evidence>
<dbReference type="PANTHER" id="PTHR31901:SF9">
    <property type="entry name" value="GH3 DOMAIN-CONTAINING PROTEIN"/>
    <property type="match status" value="1"/>
</dbReference>
<dbReference type="GO" id="GO:0005737">
    <property type="term" value="C:cytoplasm"/>
    <property type="evidence" value="ECO:0007669"/>
    <property type="project" value="TreeGrafter"/>
</dbReference>
<dbReference type="EMBL" id="UGQW01000002">
    <property type="protein sequence ID" value="STZ67441.1"/>
    <property type="molecule type" value="Genomic_DNA"/>
</dbReference>
<evidence type="ECO:0000259" key="1">
    <source>
        <dbReference type="Pfam" id="PF23571"/>
    </source>
</evidence>
<dbReference type="Proteomes" id="UP000254927">
    <property type="component" value="Unassembled WGS sequence"/>
</dbReference>
<feature type="domain" description="GH3 middle" evidence="1">
    <location>
        <begin position="314"/>
        <end position="377"/>
    </location>
</feature>
<dbReference type="PANTHER" id="PTHR31901">
    <property type="entry name" value="GH3 DOMAIN-CONTAINING PROTEIN"/>
    <property type="match status" value="1"/>
</dbReference>
<dbReference type="GO" id="GO:0016881">
    <property type="term" value="F:acid-amino acid ligase activity"/>
    <property type="evidence" value="ECO:0007669"/>
    <property type="project" value="TreeGrafter"/>
</dbReference>
<sequence length="498" mass="54986">MPPFIGLTAALTRFQTALACPKQTQQAVLADILHRNRDCAFGREHRFAELKDYGDFARALPVRRYEDFSPSIEQIAAGRSGILTAEAISHFEETGGSSGGAKLIPYTDGLYAAFRRAVLPWLADLQRQRPQALAGQLFFVISPLTRSRDKTEGGIPIGSGNDLDYFGRETGAALAEKTLFLPELLAAQTAEEWQFHCARLLLSAENLSFISVWSPSILLPILQTMQERQDGLLAEIHEPRRRAVLSRALSAAQPDTRLIWPQLDTVSCWDSHTAAAPAALLRQKLPHVWIQGKGLLSTEAVSSIPFSDGLHPILAVDSHFYEFADERDIYPAWALQNGRDYRLIVTTQGGLYRYDTGDRVCIRSMENSIPRLEFVGRDSLTSDLCGEKLTEAFVRRAMLRTSPGLPDHALLQGVNAAPPYYRLILSDGHPASDTGLTTALDNALGENPQYAYARRIGQLAPPQCARTADLQQYAAALFRADQRLALRKTPLLLPPADA</sequence>
<accession>A0A378TXE1</accession>
<dbReference type="RefSeq" id="WP_074897509.1">
    <property type="nucleotide sequence ID" value="NZ_CP031252.1"/>
</dbReference>
<dbReference type="InterPro" id="IPR004993">
    <property type="entry name" value="GH3"/>
</dbReference>
<dbReference type="Pfam" id="PF03321">
    <property type="entry name" value="GH3"/>
    <property type="match status" value="1"/>
</dbReference>
<gene>
    <name evidence="2" type="ORF">NCTC10660_00924</name>
</gene>
<dbReference type="InterPro" id="IPR055377">
    <property type="entry name" value="GH3_M"/>
</dbReference>
<proteinExistence type="predicted"/>
<protein>
    <submittedName>
        <fullName evidence="2">GH3 auxin-responsive promoter</fullName>
    </submittedName>
</protein>
<dbReference type="Pfam" id="PF23571">
    <property type="entry name" value="GH3_M"/>
    <property type="match status" value="1"/>
</dbReference>
<dbReference type="AlphaFoldDB" id="A0A378TXE1"/>
<name>A0A378TXE1_NEIEL</name>
<organism evidence="2 3">
    <name type="scientific">Neisseria elongata</name>
    <dbReference type="NCBI Taxonomy" id="495"/>
    <lineage>
        <taxon>Bacteria</taxon>
        <taxon>Pseudomonadati</taxon>
        <taxon>Pseudomonadota</taxon>
        <taxon>Betaproteobacteria</taxon>
        <taxon>Neisseriales</taxon>
        <taxon>Neisseriaceae</taxon>
        <taxon>Neisseria</taxon>
    </lineage>
</organism>